<feature type="compositionally biased region" description="Basic and acidic residues" evidence="1">
    <location>
        <begin position="32"/>
        <end position="42"/>
    </location>
</feature>
<dbReference type="RefSeq" id="WP_344902717.1">
    <property type="nucleotide sequence ID" value="NZ_BAAAWD010000018.1"/>
</dbReference>
<accession>A0ABP6L0W1</accession>
<sequence length="87" mass="8987">MATAAASSEAVKTQVTSATETPKVIIILGQTADDHGLLEPRRPTRAAESATQGPAKTPPLPHGTRSARVVSGHLRAPSLPAASVLKW</sequence>
<feature type="region of interest" description="Disordered" evidence="1">
    <location>
        <begin position="31"/>
        <end position="71"/>
    </location>
</feature>
<gene>
    <name evidence="2" type="ORF">GCM10017559_64460</name>
</gene>
<comment type="caution">
    <text evidence="2">The sequence shown here is derived from an EMBL/GenBank/DDBJ whole genome shotgun (WGS) entry which is preliminary data.</text>
</comment>
<organism evidence="2 3">
    <name type="scientific">Streptosporangium longisporum</name>
    <dbReference type="NCBI Taxonomy" id="46187"/>
    <lineage>
        <taxon>Bacteria</taxon>
        <taxon>Bacillati</taxon>
        <taxon>Actinomycetota</taxon>
        <taxon>Actinomycetes</taxon>
        <taxon>Streptosporangiales</taxon>
        <taxon>Streptosporangiaceae</taxon>
        <taxon>Streptosporangium</taxon>
    </lineage>
</organism>
<keyword evidence="3" id="KW-1185">Reference proteome</keyword>
<reference evidence="3" key="1">
    <citation type="journal article" date="2019" name="Int. J. Syst. Evol. Microbiol.">
        <title>The Global Catalogue of Microorganisms (GCM) 10K type strain sequencing project: providing services to taxonomists for standard genome sequencing and annotation.</title>
        <authorList>
            <consortium name="The Broad Institute Genomics Platform"/>
            <consortium name="The Broad Institute Genome Sequencing Center for Infectious Disease"/>
            <person name="Wu L."/>
            <person name="Ma J."/>
        </authorList>
    </citation>
    <scope>NUCLEOTIDE SEQUENCE [LARGE SCALE GENOMIC DNA]</scope>
    <source>
        <strain evidence="3">JCM 3106</strain>
    </source>
</reference>
<name>A0ABP6L0W1_9ACTN</name>
<dbReference type="EMBL" id="BAAAWD010000018">
    <property type="protein sequence ID" value="GAA3029075.1"/>
    <property type="molecule type" value="Genomic_DNA"/>
</dbReference>
<evidence type="ECO:0000313" key="2">
    <source>
        <dbReference type="EMBL" id="GAA3029075.1"/>
    </source>
</evidence>
<evidence type="ECO:0008006" key="4">
    <source>
        <dbReference type="Google" id="ProtNLM"/>
    </source>
</evidence>
<dbReference type="Proteomes" id="UP001499930">
    <property type="component" value="Unassembled WGS sequence"/>
</dbReference>
<protein>
    <recommendedName>
        <fullName evidence="4">Metalloenzyme domain-containing protein</fullName>
    </recommendedName>
</protein>
<proteinExistence type="predicted"/>
<evidence type="ECO:0000256" key="1">
    <source>
        <dbReference type="SAM" id="MobiDB-lite"/>
    </source>
</evidence>
<evidence type="ECO:0000313" key="3">
    <source>
        <dbReference type="Proteomes" id="UP001499930"/>
    </source>
</evidence>